<keyword evidence="1" id="KW-0812">Transmembrane</keyword>
<dbReference type="EMBL" id="CVQV01000006">
    <property type="protein sequence ID" value="CRK75388.1"/>
    <property type="molecule type" value="Genomic_DNA"/>
</dbReference>
<dbReference type="RefSeq" id="WP_048598822.1">
    <property type="nucleotide sequence ID" value="NZ_CBFHGK010000005.1"/>
</dbReference>
<organism evidence="2 3">
    <name type="scientific">Nereida ignava</name>
    <dbReference type="NCBI Taxonomy" id="282199"/>
    <lineage>
        <taxon>Bacteria</taxon>
        <taxon>Pseudomonadati</taxon>
        <taxon>Pseudomonadota</taxon>
        <taxon>Alphaproteobacteria</taxon>
        <taxon>Rhodobacterales</taxon>
        <taxon>Roseobacteraceae</taxon>
        <taxon>Nereida</taxon>
    </lineage>
</organism>
<accession>A0A0U1NL25</accession>
<gene>
    <name evidence="2" type="ORF">NIG5292_01435</name>
</gene>
<keyword evidence="1" id="KW-0472">Membrane</keyword>
<keyword evidence="3" id="KW-1185">Reference proteome</keyword>
<name>A0A0U1NL25_9RHOB</name>
<evidence type="ECO:0000313" key="2">
    <source>
        <dbReference type="EMBL" id="CRK75388.1"/>
    </source>
</evidence>
<dbReference type="OrthoDB" id="7851333at2"/>
<feature type="transmembrane region" description="Helical" evidence="1">
    <location>
        <begin position="12"/>
        <end position="32"/>
    </location>
</feature>
<keyword evidence="1" id="KW-1133">Transmembrane helix</keyword>
<protein>
    <submittedName>
        <fullName evidence="2">Uncharacterized protein</fullName>
    </submittedName>
</protein>
<evidence type="ECO:0000313" key="3">
    <source>
        <dbReference type="Proteomes" id="UP000048949"/>
    </source>
</evidence>
<proteinExistence type="predicted"/>
<dbReference type="Proteomes" id="UP000048949">
    <property type="component" value="Unassembled WGS sequence"/>
</dbReference>
<reference evidence="2 3" key="1">
    <citation type="submission" date="2015-04" db="EMBL/GenBank/DDBJ databases">
        <authorList>
            <person name="Syromyatnikov M.Y."/>
            <person name="Popov V.N."/>
        </authorList>
    </citation>
    <scope>NUCLEOTIDE SEQUENCE [LARGE SCALE GENOMIC DNA]</scope>
    <source>
        <strain evidence="2 3">CECT 5292</strain>
    </source>
</reference>
<dbReference type="AlphaFoldDB" id="A0A0U1NL25"/>
<dbReference type="STRING" id="282199.GCA_001049735_01434"/>
<evidence type="ECO:0000256" key="1">
    <source>
        <dbReference type="SAM" id="Phobius"/>
    </source>
</evidence>
<sequence length="173" mass="18626">MNFIRPEVAAFLVKWREVLMGLGLVLFGLYVAVTSFGLTPWAGGLLMIVGAAVIVQGVQRARFPFGRGGAGVVEVTERQIAYFGPDGGGVVSINELIRVMIHKHRGVLHWQFDARGAPSLTVPNSAAKAETLYDALASLDGVDLDAARRAMAEDVPMVLIWQSKDARAHTAVQ</sequence>